<dbReference type="AlphaFoldDB" id="A0A8W8IR27"/>
<feature type="region of interest" description="Disordered" evidence="1">
    <location>
        <begin position="213"/>
        <end position="240"/>
    </location>
</feature>
<reference evidence="2" key="1">
    <citation type="submission" date="2022-08" db="UniProtKB">
        <authorList>
            <consortium name="EnsemblMetazoa"/>
        </authorList>
    </citation>
    <scope>IDENTIFICATION</scope>
    <source>
        <strain evidence="2">05x7-T-G4-1.051#20</strain>
    </source>
</reference>
<proteinExistence type="predicted"/>
<sequence length="240" mass="27019">MDLSRLASFQSLLIVSCGDVERNPGPPKKEACKSEVLRQFMRCIQSDLVKLVYEAYQQDPPKQLYKKIPPGWDAFDKKIEFKNICNSKKEGNKTFDKLVNLCKKEVKGLIPKNILDVIVCYESLRDSQKDTDETKAWKLALENYVSQNKSMKNKSTIIDHINDKLLIEIIQKGTEGVKQGIIGSSPEGIRDIFSALNGFIAAAEKNMEQMIPLKKPNTAGKKRSLTAEQEDAMSMADSES</sequence>
<evidence type="ECO:0000256" key="1">
    <source>
        <dbReference type="SAM" id="MobiDB-lite"/>
    </source>
</evidence>
<keyword evidence="3" id="KW-1185">Reference proteome</keyword>
<accession>A0A8W8IR27</accession>
<dbReference type="Proteomes" id="UP000005408">
    <property type="component" value="Unassembled WGS sequence"/>
</dbReference>
<name>A0A8W8IR27_MAGGI</name>
<dbReference type="EnsemblMetazoa" id="G15203.1">
    <property type="protein sequence ID" value="G15203.1:cds"/>
    <property type="gene ID" value="G15203"/>
</dbReference>
<evidence type="ECO:0000313" key="2">
    <source>
        <dbReference type="EnsemblMetazoa" id="G15203.1:cds"/>
    </source>
</evidence>
<protein>
    <submittedName>
        <fullName evidence="2">Uncharacterized protein</fullName>
    </submittedName>
</protein>
<organism evidence="2 3">
    <name type="scientific">Magallana gigas</name>
    <name type="common">Pacific oyster</name>
    <name type="synonym">Crassostrea gigas</name>
    <dbReference type="NCBI Taxonomy" id="29159"/>
    <lineage>
        <taxon>Eukaryota</taxon>
        <taxon>Metazoa</taxon>
        <taxon>Spiralia</taxon>
        <taxon>Lophotrochozoa</taxon>
        <taxon>Mollusca</taxon>
        <taxon>Bivalvia</taxon>
        <taxon>Autobranchia</taxon>
        <taxon>Pteriomorphia</taxon>
        <taxon>Ostreida</taxon>
        <taxon>Ostreoidea</taxon>
        <taxon>Ostreidae</taxon>
        <taxon>Magallana</taxon>
    </lineage>
</organism>
<evidence type="ECO:0000313" key="3">
    <source>
        <dbReference type="Proteomes" id="UP000005408"/>
    </source>
</evidence>
<dbReference type="PROSITE" id="PS51257">
    <property type="entry name" value="PROKAR_LIPOPROTEIN"/>
    <property type="match status" value="1"/>
</dbReference>